<dbReference type="InterPro" id="IPR016040">
    <property type="entry name" value="NAD(P)-bd_dom"/>
</dbReference>
<dbReference type="PANTHER" id="PTHR15020:SF50">
    <property type="entry name" value="UPF0659 PROTEIN YMR090W"/>
    <property type="match status" value="1"/>
</dbReference>
<dbReference type="PANTHER" id="PTHR15020">
    <property type="entry name" value="FLAVIN REDUCTASE-RELATED"/>
    <property type="match status" value="1"/>
</dbReference>
<protein>
    <submittedName>
        <fullName evidence="2">NAD(P)H-binding protein</fullName>
    </submittedName>
</protein>
<dbReference type="InterPro" id="IPR036291">
    <property type="entry name" value="NAD(P)-bd_dom_sf"/>
</dbReference>
<comment type="caution">
    <text evidence="2">The sequence shown here is derived from an EMBL/GenBank/DDBJ whole genome shotgun (WGS) entry which is preliminary data.</text>
</comment>
<dbReference type="SUPFAM" id="SSF51735">
    <property type="entry name" value="NAD(P)-binding Rossmann-fold domains"/>
    <property type="match status" value="1"/>
</dbReference>
<evidence type="ECO:0000313" key="2">
    <source>
        <dbReference type="EMBL" id="MBU3852211.1"/>
    </source>
</evidence>
<name>A0A948X1D2_9LACO</name>
<dbReference type="EMBL" id="JAHLFS010000068">
    <property type="protein sequence ID" value="MBU3852211.1"/>
    <property type="molecule type" value="Genomic_DNA"/>
</dbReference>
<dbReference type="Gene3D" id="3.40.50.720">
    <property type="entry name" value="NAD(P)-binding Rossmann-like Domain"/>
    <property type="match status" value="1"/>
</dbReference>
<reference evidence="2" key="2">
    <citation type="submission" date="2021-04" db="EMBL/GenBank/DDBJ databases">
        <authorList>
            <person name="Gilroy R."/>
        </authorList>
    </citation>
    <scope>NUCLEOTIDE SEQUENCE</scope>
    <source>
        <strain evidence="2">F6-6636</strain>
    </source>
</reference>
<dbReference type="AlphaFoldDB" id="A0A948X1D2"/>
<sequence>MNYQKIFVVGANGRVGRRVINHLIDKGHDVIAGTRTVNKVINNKHVTAMAFNIVKDEISDLAKQMSGADAVIFTAGSHGKQLLRVDAFGAVKVMLAAQQAHITRFVMLSSAFALEPNHWHDPGFLRSDENGADDLTDFNIAKFFADNYLIHNTRMAYTILQPGFLTDDPATGKITTHVDITGVNSINSIDDVAETLAMIIDMPNTINKVIKITTGTTPINDALKRI</sequence>
<dbReference type="Pfam" id="PF13460">
    <property type="entry name" value="NAD_binding_10"/>
    <property type="match status" value="1"/>
</dbReference>
<dbReference type="Proteomes" id="UP000777303">
    <property type="component" value="Unassembled WGS sequence"/>
</dbReference>
<evidence type="ECO:0000313" key="3">
    <source>
        <dbReference type="Proteomes" id="UP000777303"/>
    </source>
</evidence>
<feature type="domain" description="NAD(P)-binding" evidence="1">
    <location>
        <begin position="10"/>
        <end position="203"/>
    </location>
</feature>
<evidence type="ECO:0000259" key="1">
    <source>
        <dbReference type="Pfam" id="PF13460"/>
    </source>
</evidence>
<accession>A0A948X1D2</accession>
<gene>
    <name evidence="2" type="ORF">H9901_05890</name>
</gene>
<reference evidence="2" key="1">
    <citation type="journal article" date="2021" name="PeerJ">
        <title>Extensive microbial diversity within the chicken gut microbiome revealed by metagenomics and culture.</title>
        <authorList>
            <person name="Gilroy R."/>
            <person name="Ravi A."/>
            <person name="Getino M."/>
            <person name="Pursley I."/>
            <person name="Horton D.L."/>
            <person name="Alikhan N.F."/>
            <person name="Baker D."/>
            <person name="Gharbi K."/>
            <person name="Hall N."/>
            <person name="Watson M."/>
            <person name="Adriaenssens E.M."/>
            <person name="Foster-Nyarko E."/>
            <person name="Jarju S."/>
            <person name="Secka A."/>
            <person name="Antonio M."/>
            <person name="Oren A."/>
            <person name="Chaudhuri R.R."/>
            <person name="La Ragione R."/>
            <person name="Hildebrand F."/>
            <person name="Pallen M.J."/>
        </authorList>
    </citation>
    <scope>NUCLEOTIDE SEQUENCE</scope>
    <source>
        <strain evidence="2">F6-6636</strain>
    </source>
</reference>
<proteinExistence type="predicted"/>
<organism evidence="2 3">
    <name type="scientific">Candidatus Paralactobacillus gallistercoris</name>
    <dbReference type="NCBI Taxonomy" id="2838724"/>
    <lineage>
        <taxon>Bacteria</taxon>
        <taxon>Bacillati</taxon>
        <taxon>Bacillota</taxon>
        <taxon>Bacilli</taxon>
        <taxon>Lactobacillales</taxon>
        <taxon>Lactobacillaceae</taxon>
        <taxon>Lactobacillus</taxon>
    </lineage>
</organism>